<gene>
    <name evidence="2" type="ORF">BXYJ_LOCUS2680</name>
</gene>
<feature type="compositionally biased region" description="Basic and acidic residues" evidence="1">
    <location>
        <begin position="212"/>
        <end position="222"/>
    </location>
</feature>
<dbReference type="Proteomes" id="UP000659654">
    <property type="component" value="Unassembled WGS sequence"/>
</dbReference>
<evidence type="ECO:0000313" key="2">
    <source>
        <dbReference type="EMBL" id="CAD5211957.1"/>
    </source>
</evidence>
<dbReference type="Proteomes" id="UP000582659">
    <property type="component" value="Unassembled WGS sequence"/>
</dbReference>
<protein>
    <submittedName>
        <fullName evidence="2">(pine wood nematode) hypothetical protein</fullName>
    </submittedName>
</protein>
<organism evidence="3 5">
    <name type="scientific">Bursaphelenchus xylophilus</name>
    <name type="common">Pinewood nematode worm</name>
    <name type="synonym">Aphelenchoides xylophilus</name>
    <dbReference type="NCBI Taxonomy" id="6326"/>
    <lineage>
        <taxon>Eukaryota</taxon>
        <taxon>Metazoa</taxon>
        <taxon>Ecdysozoa</taxon>
        <taxon>Nematoda</taxon>
        <taxon>Chromadorea</taxon>
        <taxon>Rhabditida</taxon>
        <taxon>Tylenchina</taxon>
        <taxon>Tylenchomorpha</taxon>
        <taxon>Aphelenchoidea</taxon>
        <taxon>Aphelenchoididae</taxon>
        <taxon>Bursaphelenchus</taxon>
    </lineage>
</organism>
<dbReference type="Proteomes" id="UP000095284">
    <property type="component" value="Unplaced"/>
</dbReference>
<reference evidence="2" key="2">
    <citation type="submission" date="2020-09" db="EMBL/GenBank/DDBJ databases">
        <authorList>
            <person name="Kikuchi T."/>
        </authorList>
    </citation>
    <scope>NUCLEOTIDE SEQUENCE</scope>
    <source>
        <strain evidence="2">Ka4C1</strain>
    </source>
</reference>
<proteinExistence type="predicted"/>
<feature type="region of interest" description="Disordered" evidence="1">
    <location>
        <begin position="117"/>
        <end position="145"/>
    </location>
</feature>
<dbReference type="SMR" id="A0A1I7S8L9"/>
<reference evidence="5" key="1">
    <citation type="submission" date="2016-11" db="UniProtKB">
        <authorList>
            <consortium name="WormBaseParasite"/>
        </authorList>
    </citation>
    <scope>IDENTIFICATION</scope>
</reference>
<dbReference type="EMBL" id="CAJFDI010000001">
    <property type="protein sequence ID" value="CAD5211957.1"/>
    <property type="molecule type" value="Genomic_DNA"/>
</dbReference>
<evidence type="ECO:0000313" key="3">
    <source>
        <dbReference type="Proteomes" id="UP000095284"/>
    </source>
</evidence>
<dbReference type="EMBL" id="CAJFCV020000001">
    <property type="protein sequence ID" value="CAG9089516.1"/>
    <property type="molecule type" value="Genomic_DNA"/>
</dbReference>
<evidence type="ECO:0000313" key="4">
    <source>
        <dbReference type="Proteomes" id="UP000659654"/>
    </source>
</evidence>
<sequence length="254" mass="29285">MSEDPYACSLTKFGNRSLIWSPPNDPERVFTFIRKQTRFNKTDQKNYHYYVCQDCRLIRDKQVKEKTRLEQWSAPRITLTDASVMIRSPMESLNAHRCQRKTKESIRQCERLEIYDEHASMGKGSGGSTPSSVTSSTPPPFSSPMASLNSTISSFISAPSTSPVPEKKAKKIAVDHWSQKLMKKREEESIRSQYPTYEQLFAFTMKLMEERNEKQQKIKQEPAEEPQQNGSIEQFSQMLPLLKLMMANNCIKNA</sequence>
<dbReference type="AlphaFoldDB" id="A0A1I7S8L9"/>
<evidence type="ECO:0000313" key="5">
    <source>
        <dbReference type="WBParaSite" id="BXY_0936200.1"/>
    </source>
</evidence>
<accession>A0A1I7S8L9</accession>
<dbReference type="WBParaSite" id="BXY_0936200.1">
    <property type="protein sequence ID" value="BXY_0936200.1"/>
    <property type="gene ID" value="BXY_0936200"/>
</dbReference>
<feature type="region of interest" description="Disordered" evidence="1">
    <location>
        <begin position="212"/>
        <end position="231"/>
    </location>
</feature>
<name>A0A1I7S8L9_BURXY</name>
<dbReference type="OrthoDB" id="10457860at2759"/>
<keyword evidence="4" id="KW-1185">Reference proteome</keyword>
<evidence type="ECO:0000256" key="1">
    <source>
        <dbReference type="SAM" id="MobiDB-lite"/>
    </source>
</evidence>